<dbReference type="GO" id="GO:0022625">
    <property type="term" value="C:cytosolic large ribosomal subunit"/>
    <property type="evidence" value="ECO:0007669"/>
    <property type="project" value="TreeGrafter"/>
</dbReference>
<evidence type="ECO:0000313" key="11">
    <source>
        <dbReference type="Proteomes" id="UP001295794"/>
    </source>
</evidence>
<organism evidence="10 11">
    <name type="scientific">Mycena citricolor</name>
    <dbReference type="NCBI Taxonomy" id="2018698"/>
    <lineage>
        <taxon>Eukaryota</taxon>
        <taxon>Fungi</taxon>
        <taxon>Dikarya</taxon>
        <taxon>Basidiomycota</taxon>
        <taxon>Agaricomycotina</taxon>
        <taxon>Agaricomycetes</taxon>
        <taxon>Agaricomycetidae</taxon>
        <taxon>Agaricales</taxon>
        <taxon>Marasmiineae</taxon>
        <taxon>Mycenaceae</taxon>
        <taxon>Mycena</taxon>
    </lineage>
</organism>
<evidence type="ECO:0000256" key="4">
    <source>
        <dbReference type="ARBA" id="ARBA00022490"/>
    </source>
</evidence>
<dbReference type="PANTHER" id="PTHR11127:SF2">
    <property type="entry name" value="LARGE RIBOSOMAL SUBUNIT PROTEIN EL14"/>
    <property type="match status" value="1"/>
</dbReference>
<dbReference type="SUPFAM" id="SSF50104">
    <property type="entry name" value="Translation proteins SH3-like domain"/>
    <property type="match status" value="1"/>
</dbReference>
<feature type="compositionally biased region" description="Pro residues" evidence="8">
    <location>
        <begin position="264"/>
        <end position="282"/>
    </location>
</feature>
<name>A0AAD2HJP8_9AGAR</name>
<dbReference type="CDD" id="cd23702">
    <property type="entry name" value="eL14"/>
    <property type="match status" value="1"/>
</dbReference>
<dbReference type="GO" id="GO:0006412">
    <property type="term" value="P:translation"/>
    <property type="evidence" value="ECO:0007669"/>
    <property type="project" value="InterPro"/>
</dbReference>
<dbReference type="Gene3D" id="2.30.30.30">
    <property type="match status" value="1"/>
</dbReference>
<evidence type="ECO:0000313" key="10">
    <source>
        <dbReference type="EMBL" id="CAK5276139.1"/>
    </source>
</evidence>
<feature type="compositionally biased region" description="Low complexity" evidence="8">
    <location>
        <begin position="212"/>
        <end position="227"/>
    </location>
</feature>
<feature type="region of interest" description="Disordered" evidence="8">
    <location>
        <begin position="246"/>
        <end position="285"/>
    </location>
</feature>
<sequence length="1050" mass="113146">MESMYSSNWLTPDVHHSPPPSQPHEWAKQSQLQGQRVVHSQQSPGGPAASPQPSLDLSEFTNLHELTGPSASPAGTVASTNASSPSSFYNIGQFAGAFYGGSHQQPYYGGRWPTPQTSQAMDTIPLSNYSTLNGATSSSTASSSQQSLMIDPALTTMNNTTPNGAHHDPYASNYANPPSSQPRPAQQTHPQQQPQQQPPFNPYHYLQPYPQPQVQQSSSSLASSPTQGTLSPHVLHASANPLMGGAYYPPLGKSQPQVQAQSPPQLPPPPAHSPPVAAPGPSPQERKAAFVNGIRSLLQGNAFTGAAAVTSLTNRVLEYGPSEVDGATRLEILTKIRDGAGNHYFRAWAENSAAMDITREWLKAAFMSSHKAADGGEDLSETTMPLLHVRSLALSTHAKTDLLQIVDRLPLTVETLKSSKLGKVVVKLAKETSSAAIRDMGTNIERRWRSLVDKTPQSQQQEPVDDPKSRKRKLSEPPAKPPPLKKPATTSSASSSKVVKKEAGVKSTAVKDAKSDSSFFSAPKKQKLPSFKKAPVTFKKEDADSNIAQPNAIDPFQEALQFMNKRKGSPITPASLRTESPVQVTGSEVAAASTVSVKTGKQKKTVTWAPDHALEAVRLIDRADYGDENDADVSPALFVVAYAFIEMLYSRAGAINSTACVILIGMRERLSTCWCSRKPWTGLSHRVSLVLATASSADPPSSAFELPPNDVPARGSASQEVIIQTEREKTVLIAAYMNPSSIPDSPAEPPLVISEEETDKQLTEMTCGPDVDEVFWSEQQVPVQDIGAPPASVADLVGQLAAPAVGDQSAAASFDMGLGSLPPEQLQQLLAQLSQFPLQAIQQQGYPDWNNQELDYSHQQQYGAQQPQQQPFTDGSADTEIGVTTAMMHQQDLIILRQLPTLTKSTSKTRAVVALDSTFKRFVEVGRVVLLKSGPSSGKIAVIAEIIDHNRAIIDGPTTGVPRQAFPYKHLTLTPFALTKLPRGAGTGVIKKQVEQEAVVEKWDKSSWAQKRAAVVKRAALNDFERFGVMLAKKARRDAVRKSIAKAKST</sequence>
<comment type="subcellular location">
    <subcellularLocation>
        <location evidence="2">Cytoplasm</location>
    </subcellularLocation>
    <subcellularLocation>
        <location evidence="7">Nucleus</location>
    </subcellularLocation>
</comment>
<evidence type="ECO:0000256" key="5">
    <source>
        <dbReference type="ARBA" id="ARBA00022980"/>
    </source>
</evidence>
<dbReference type="Gene3D" id="6.10.250.2270">
    <property type="match status" value="1"/>
</dbReference>
<evidence type="ECO:0000256" key="3">
    <source>
        <dbReference type="ARBA" id="ARBA00006592"/>
    </source>
</evidence>
<evidence type="ECO:0000256" key="1">
    <source>
        <dbReference type="ARBA" id="ARBA00004021"/>
    </source>
</evidence>
<dbReference type="FunFam" id="2.30.30.30:FF:000030">
    <property type="entry name" value="60S ribosomal protein L14"/>
    <property type="match status" value="1"/>
</dbReference>
<dbReference type="InterPro" id="IPR039660">
    <property type="entry name" value="Ribosomal_eL14"/>
</dbReference>
<feature type="region of interest" description="Disordered" evidence="8">
    <location>
        <begin position="857"/>
        <end position="877"/>
    </location>
</feature>
<dbReference type="EMBL" id="CAVNYO010000405">
    <property type="protein sequence ID" value="CAK5276139.1"/>
    <property type="molecule type" value="Genomic_DNA"/>
</dbReference>
<protein>
    <recommendedName>
        <fullName evidence="9">TFIIS N-terminal domain-containing protein</fullName>
    </recommendedName>
</protein>
<feature type="region of interest" description="Disordered" evidence="8">
    <location>
        <begin position="697"/>
        <end position="716"/>
    </location>
</feature>
<evidence type="ECO:0000256" key="6">
    <source>
        <dbReference type="ARBA" id="ARBA00023274"/>
    </source>
</evidence>
<dbReference type="Proteomes" id="UP001295794">
    <property type="component" value="Unassembled WGS sequence"/>
</dbReference>
<gene>
    <name evidence="10" type="ORF">MYCIT1_LOCUS24259</name>
</gene>
<evidence type="ECO:0000256" key="2">
    <source>
        <dbReference type="ARBA" id="ARBA00004496"/>
    </source>
</evidence>
<feature type="compositionally biased region" description="Low complexity" evidence="8">
    <location>
        <begin position="254"/>
        <end position="263"/>
    </location>
</feature>
<dbReference type="GO" id="GO:0003723">
    <property type="term" value="F:RNA binding"/>
    <property type="evidence" value="ECO:0007669"/>
    <property type="project" value="InterPro"/>
</dbReference>
<feature type="compositionally biased region" description="Low complexity" evidence="8">
    <location>
        <begin position="486"/>
        <end position="497"/>
    </location>
</feature>
<dbReference type="GO" id="GO:0005634">
    <property type="term" value="C:nucleus"/>
    <property type="evidence" value="ECO:0007669"/>
    <property type="project" value="UniProtKB-SubCell"/>
</dbReference>
<feature type="compositionally biased region" description="Low complexity" evidence="8">
    <location>
        <begin position="859"/>
        <end position="870"/>
    </location>
</feature>
<proteinExistence type="inferred from homology"/>
<dbReference type="SUPFAM" id="SSF47676">
    <property type="entry name" value="Conserved domain common to transcription factors TFIIS, elongin A, CRSP70"/>
    <property type="match status" value="1"/>
</dbReference>
<comment type="caution">
    <text evidence="10">The sequence shown here is derived from an EMBL/GenBank/DDBJ whole genome shotgun (WGS) entry which is preliminary data.</text>
</comment>
<evidence type="ECO:0000256" key="7">
    <source>
        <dbReference type="PROSITE-ProRule" id="PRU00649"/>
    </source>
</evidence>
<feature type="compositionally biased region" description="Low complexity" evidence="8">
    <location>
        <begin position="40"/>
        <end position="54"/>
    </location>
</feature>
<dbReference type="InterPro" id="IPR017923">
    <property type="entry name" value="TFIIS_N"/>
</dbReference>
<keyword evidence="6" id="KW-0687">Ribonucleoprotein</keyword>
<evidence type="ECO:0000256" key="8">
    <source>
        <dbReference type="SAM" id="MobiDB-lite"/>
    </source>
</evidence>
<feature type="compositionally biased region" description="Polar residues" evidence="8">
    <location>
        <begin position="1"/>
        <end position="10"/>
    </location>
</feature>
<dbReference type="AlphaFoldDB" id="A0AAD2HJP8"/>
<comment type="function">
    <text evidence="1">Component of the ribosome, a large ribonucleoprotein complex responsible for the synthesis of proteins in the cell. The small ribosomal subunit (SSU) binds messenger RNAs (mRNAs) and translates the encoded message by selecting cognate aminoacyl-transfer RNA (tRNA) molecules. The large subunit (LSU) contains the ribosomal catalytic site termed the peptidyl transferase center (PTC), which catalyzes the formation of peptide bonds, thereby polymerizing the amino acids delivered by tRNAs into a polypeptide chain. The nascent polypeptides leave the ribosome through a tunnel in the LSU and interact with protein factors that function in enzymatic processing, targeting, and the membrane insertion of nascent chains at the exit of the ribosomal tunnel.</text>
</comment>
<dbReference type="InterPro" id="IPR035441">
    <property type="entry name" value="TFIIS/LEDGF_dom_sf"/>
</dbReference>
<feature type="domain" description="TFIIS N-terminal" evidence="9">
    <location>
        <begin position="381"/>
        <end position="455"/>
    </location>
</feature>
<feature type="compositionally biased region" description="Low complexity" evidence="8">
    <location>
        <begin position="182"/>
        <end position="195"/>
    </location>
</feature>
<accession>A0AAD2HJP8</accession>
<dbReference type="Pfam" id="PF01929">
    <property type="entry name" value="Ribosomal_L14e"/>
    <property type="match status" value="1"/>
</dbReference>
<dbReference type="PANTHER" id="PTHR11127">
    <property type="entry name" value="60S RIBOSOMAL PROTEIN L14"/>
    <property type="match status" value="1"/>
</dbReference>
<feature type="region of interest" description="Disordered" evidence="8">
    <location>
        <begin position="1"/>
        <end position="56"/>
    </location>
</feature>
<keyword evidence="7" id="KW-0539">Nucleus</keyword>
<feature type="region of interest" description="Disordered" evidence="8">
    <location>
        <begin position="451"/>
        <end position="526"/>
    </location>
</feature>
<dbReference type="InterPro" id="IPR008991">
    <property type="entry name" value="Translation_prot_SH3-like_sf"/>
</dbReference>
<dbReference type="GO" id="GO:0003735">
    <property type="term" value="F:structural constituent of ribosome"/>
    <property type="evidence" value="ECO:0007669"/>
    <property type="project" value="InterPro"/>
</dbReference>
<comment type="similarity">
    <text evidence="3">Belongs to the eukaryotic ribosomal protein eL14 family.</text>
</comment>
<keyword evidence="4" id="KW-0963">Cytoplasm</keyword>
<evidence type="ECO:0000259" key="9">
    <source>
        <dbReference type="PROSITE" id="PS51319"/>
    </source>
</evidence>
<reference evidence="10" key="1">
    <citation type="submission" date="2023-11" db="EMBL/GenBank/DDBJ databases">
        <authorList>
            <person name="De Vega J J."/>
            <person name="De Vega J J."/>
        </authorList>
    </citation>
    <scope>NUCLEOTIDE SEQUENCE</scope>
</reference>
<keyword evidence="11" id="KW-1185">Reference proteome</keyword>
<feature type="region of interest" description="Disordered" evidence="8">
    <location>
        <begin position="154"/>
        <end position="233"/>
    </location>
</feature>
<dbReference type="InterPro" id="IPR002784">
    <property type="entry name" value="Ribosomal_eL14_dom"/>
</dbReference>
<dbReference type="GO" id="GO:0042273">
    <property type="term" value="P:ribosomal large subunit biogenesis"/>
    <property type="evidence" value="ECO:0007669"/>
    <property type="project" value="TreeGrafter"/>
</dbReference>
<dbReference type="PROSITE" id="PS51319">
    <property type="entry name" value="TFIIS_N"/>
    <property type="match status" value="1"/>
</dbReference>
<dbReference type="Pfam" id="PF08711">
    <property type="entry name" value="Med26"/>
    <property type="match status" value="1"/>
</dbReference>
<keyword evidence="5" id="KW-0689">Ribosomal protein</keyword>
<dbReference type="Gene3D" id="1.20.930.10">
    <property type="entry name" value="Conserved domain common to transcription factors TFIIS, elongin A, CRSP70"/>
    <property type="match status" value="1"/>
</dbReference>
<dbReference type="InterPro" id="IPR014722">
    <property type="entry name" value="Rib_uL2_dom2"/>
</dbReference>
<feature type="compositionally biased region" description="Basic and acidic residues" evidence="8">
    <location>
        <begin position="499"/>
        <end position="515"/>
    </location>
</feature>